<dbReference type="Pfam" id="PF12697">
    <property type="entry name" value="Abhydrolase_6"/>
    <property type="match status" value="1"/>
</dbReference>
<comment type="caution">
    <text evidence="2">The sequence shown here is derived from an EMBL/GenBank/DDBJ whole genome shotgun (WGS) entry which is preliminary data.</text>
</comment>
<name>A0A2T0SQG8_9PSEU</name>
<accession>A0A2T0SQG8</accession>
<dbReference type="InterPro" id="IPR000073">
    <property type="entry name" value="AB_hydrolase_1"/>
</dbReference>
<dbReference type="Gene3D" id="3.40.50.1820">
    <property type="entry name" value="alpha/beta hydrolase"/>
    <property type="match status" value="1"/>
</dbReference>
<dbReference type="AlphaFoldDB" id="A0A2T0SQG8"/>
<dbReference type="InterPro" id="IPR052897">
    <property type="entry name" value="Sec-Metab_Biosynth_Hydrolase"/>
</dbReference>
<dbReference type="SUPFAM" id="SSF53474">
    <property type="entry name" value="alpha/beta-Hydrolases"/>
    <property type="match status" value="1"/>
</dbReference>
<organism evidence="2 3">
    <name type="scientific">Umezawaea tangerina</name>
    <dbReference type="NCBI Taxonomy" id="84725"/>
    <lineage>
        <taxon>Bacteria</taxon>
        <taxon>Bacillati</taxon>
        <taxon>Actinomycetota</taxon>
        <taxon>Actinomycetes</taxon>
        <taxon>Pseudonocardiales</taxon>
        <taxon>Pseudonocardiaceae</taxon>
        <taxon>Umezawaea</taxon>
    </lineage>
</organism>
<dbReference type="PANTHER" id="PTHR37017:SF11">
    <property type="entry name" value="ESTERASE_LIPASE_THIOESTERASE DOMAIN-CONTAINING PROTEIN"/>
    <property type="match status" value="1"/>
</dbReference>
<dbReference type="EMBL" id="PVTF01000013">
    <property type="protein sequence ID" value="PRY35613.1"/>
    <property type="molecule type" value="Genomic_DNA"/>
</dbReference>
<evidence type="ECO:0000313" key="3">
    <source>
        <dbReference type="Proteomes" id="UP000239494"/>
    </source>
</evidence>
<dbReference type="Proteomes" id="UP000239494">
    <property type="component" value="Unassembled WGS sequence"/>
</dbReference>
<gene>
    <name evidence="2" type="ORF">CLV43_11340</name>
</gene>
<feature type="domain" description="AB hydrolase-1" evidence="1">
    <location>
        <begin position="6"/>
        <end position="224"/>
    </location>
</feature>
<dbReference type="GO" id="GO:0003824">
    <property type="term" value="F:catalytic activity"/>
    <property type="evidence" value="ECO:0007669"/>
    <property type="project" value="UniProtKB-ARBA"/>
</dbReference>
<keyword evidence="3" id="KW-1185">Reference proteome</keyword>
<dbReference type="OrthoDB" id="9814966at2"/>
<dbReference type="InterPro" id="IPR029058">
    <property type="entry name" value="AB_hydrolase_fold"/>
</dbReference>
<evidence type="ECO:0000313" key="2">
    <source>
        <dbReference type="EMBL" id="PRY35613.1"/>
    </source>
</evidence>
<evidence type="ECO:0000259" key="1">
    <source>
        <dbReference type="Pfam" id="PF12697"/>
    </source>
</evidence>
<dbReference type="RefSeq" id="WP_106193128.1">
    <property type="nucleotide sequence ID" value="NZ_PVTF01000013.1"/>
</dbReference>
<sequence>MSNPTVVLVHGALTGSSVWRDVVVGLQRAGHHVVAPSLPLRGLASDVAYLESVLRSIDGPVVLVGHSYGGAVVSDTAFASPQVCGLVFVAAFQPDDGETAGALNGLFEGAKLGPDTTVVVPYPGGDELYLKQEDFREVYAGDVPEAVAAAMAASQRPIDPSALGEPLRGPASWKTVPSWALVATRDFSLPPAVLRFMAQRAGSKTVEVDSSHAVPVAHPDAVVDLVADALAHVR</sequence>
<dbReference type="PANTHER" id="PTHR37017">
    <property type="entry name" value="AB HYDROLASE-1 DOMAIN-CONTAINING PROTEIN-RELATED"/>
    <property type="match status" value="1"/>
</dbReference>
<reference evidence="2 3" key="1">
    <citation type="submission" date="2018-03" db="EMBL/GenBank/DDBJ databases">
        <title>Genomic Encyclopedia of Archaeal and Bacterial Type Strains, Phase II (KMG-II): from individual species to whole genera.</title>
        <authorList>
            <person name="Goeker M."/>
        </authorList>
    </citation>
    <scope>NUCLEOTIDE SEQUENCE [LARGE SCALE GENOMIC DNA]</scope>
    <source>
        <strain evidence="2 3">DSM 44720</strain>
    </source>
</reference>
<proteinExistence type="predicted"/>
<protein>
    <submittedName>
        <fullName evidence="2">Pimeloyl-ACP methyl ester carboxylesterase</fullName>
    </submittedName>
</protein>